<name>A0ABU4GIY0_9CLOT</name>
<keyword evidence="5" id="KW-1185">Reference proteome</keyword>
<gene>
    <name evidence="4" type="ORF">RZO55_05180</name>
</gene>
<evidence type="ECO:0000313" key="5">
    <source>
        <dbReference type="Proteomes" id="UP001276854"/>
    </source>
</evidence>
<keyword evidence="1 2" id="KW-0472">Membrane</keyword>
<dbReference type="EMBL" id="JAWONS010000101">
    <property type="protein sequence ID" value="MDW2796972.1"/>
    <property type="molecule type" value="Genomic_DNA"/>
</dbReference>
<feature type="transmembrane region" description="Helical" evidence="2">
    <location>
        <begin position="23"/>
        <end position="44"/>
    </location>
</feature>
<evidence type="ECO:0000313" key="4">
    <source>
        <dbReference type="EMBL" id="MDW2796972.1"/>
    </source>
</evidence>
<evidence type="ECO:0000259" key="3">
    <source>
        <dbReference type="PROSITE" id="PS51846"/>
    </source>
</evidence>
<keyword evidence="1 2" id="KW-0812">Transmembrane</keyword>
<protein>
    <submittedName>
        <fullName evidence="4">CNNM domain-containing protein</fullName>
    </submittedName>
</protein>
<dbReference type="PANTHER" id="PTHR43099:SF5">
    <property type="entry name" value="HLYC_CORC FAMILY TRANSPORTER"/>
    <property type="match status" value="1"/>
</dbReference>
<evidence type="ECO:0000256" key="2">
    <source>
        <dbReference type="SAM" id="Phobius"/>
    </source>
</evidence>
<proteinExistence type="predicted"/>
<comment type="caution">
    <text evidence="4">The sequence shown here is derived from an EMBL/GenBank/DDBJ whole genome shotgun (WGS) entry which is preliminary data.</text>
</comment>
<feature type="domain" description="CNNM transmembrane" evidence="3">
    <location>
        <begin position="1"/>
        <end position="103"/>
    </location>
</feature>
<dbReference type="Proteomes" id="UP001276854">
    <property type="component" value="Unassembled WGS sequence"/>
</dbReference>
<dbReference type="InterPro" id="IPR002550">
    <property type="entry name" value="CNNM"/>
</dbReference>
<dbReference type="RefSeq" id="WP_318063235.1">
    <property type="nucleotide sequence ID" value="NZ_JAWONS010000101.1"/>
</dbReference>
<sequence>MDRRAGDRPHAGTVAFHFGFPDWLIHTTAFALAFSIITFLHIVLGEMAPKSLAIRKAEATTLWTSAPLDWFYRLFKPFIFILNGTANLILRLFGVEMNENQQA</sequence>
<organism evidence="4 5">
    <name type="scientific">Clostridium boliviensis</name>
    <dbReference type="NCBI Taxonomy" id="318465"/>
    <lineage>
        <taxon>Bacteria</taxon>
        <taxon>Bacillati</taxon>
        <taxon>Bacillota</taxon>
        <taxon>Clostridia</taxon>
        <taxon>Eubacteriales</taxon>
        <taxon>Clostridiaceae</taxon>
        <taxon>Clostridium</taxon>
    </lineage>
</organism>
<dbReference type="Pfam" id="PF01595">
    <property type="entry name" value="CNNM"/>
    <property type="match status" value="1"/>
</dbReference>
<dbReference type="PANTHER" id="PTHR43099">
    <property type="entry name" value="UPF0053 PROTEIN YRKA"/>
    <property type="match status" value="1"/>
</dbReference>
<keyword evidence="1 2" id="KW-1133">Transmembrane helix</keyword>
<reference evidence="4 5" key="1">
    <citation type="submission" date="2023-10" db="EMBL/GenBank/DDBJ databases">
        <title>A novel Glycoside Hydrolase 43-Like Enzyme from Clostrdium boliviensis is an Endo-xylanase, and a Candidate for Xylooligosaccharides Production from Different Xylan Substrates.</title>
        <authorList>
            <person name="Alvarez M.T."/>
            <person name="Rocabado-Villegas L.R."/>
            <person name="Salas-Veizaga D.M."/>
            <person name="Linares-Pasten J.A."/>
            <person name="Gudmundsdottir E.E."/>
            <person name="Hreggvidsson G.O."/>
            <person name="Adlercreutz P."/>
            <person name="Nordberg Karlsson E."/>
        </authorList>
    </citation>
    <scope>NUCLEOTIDE SEQUENCE [LARGE SCALE GENOMIC DNA]</scope>
    <source>
        <strain evidence="4 5">E-1</strain>
    </source>
</reference>
<evidence type="ECO:0000256" key="1">
    <source>
        <dbReference type="PROSITE-ProRule" id="PRU01193"/>
    </source>
</evidence>
<feature type="non-terminal residue" evidence="4">
    <location>
        <position position="103"/>
    </location>
</feature>
<dbReference type="PROSITE" id="PS51846">
    <property type="entry name" value="CNNM"/>
    <property type="match status" value="1"/>
</dbReference>
<accession>A0ABU4GIY0</accession>
<dbReference type="InterPro" id="IPR051676">
    <property type="entry name" value="UPF0053_domain"/>
</dbReference>